<sequence length="448" mass="48220">MHDLYDAAAYDTARMPDSWWAASAGVPPDDLPLGGETQTDVAVVGGGFTGLSAALHLARDFGQGVTVLEAGPLGWGASGRNGGFCCTGASKLGWDALERRFGATEAKAFFRSQWDGVALVRDLAAAEGIDVQPQGRGEMILAHKPGRMKELKEEQADLARRFGMATEVVDTAELARRGMAGPQFHGGLFLPGAFGLHPLRWVYGLVDAARRHGAMVHGRSPVLSIAEAEGGRLCLSTPHGSVTARRVLIATNGYTRDGLHPGLSGRTLPVLSSVLVTRPLTAEEQAAQGWTSDDLAADTRRLLHYFRLLPDGRFLFGGRGGTRAGAGSEPMMRRLEAAFHAMFPAWSRVEITHRWNGFVCLALDLHPHLAELPDDDRITCALAYHGAGVSTATWTGRAAAARLAGRPEHYGPVPGFVQVPPPRFPLPSLRLWGLRAAYLRYGLEDEWL</sequence>
<dbReference type="PANTHER" id="PTHR13847">
    <property type="entry name" value="SARCOSINE DEHYDROGENASE-RELATED"/>
    <property type="match status" value="1"/>
</dbReference>
<dbReference type="GO" id="GO:0016491">
    <property type="term" value="F:oxidoreductase activity"/>
    <property type="evidence" value="ECO:0007669"/>
    <property type="project" value="UniProtKB-KW"/>
</dbReference>
<dbReference type="Gene3D" id="3.30.9.10">
    <property type="entry name" value="D-Amino Acid Oxidase, subunit A, domain 2"/>
    <property type="match status" value="1"/>
</dbReference>
<feature type="domain" description="FAD dependent oxidoreductase" evidence="2">
    <location>
        <begin position="40"/>
        <end position="402"/>
    </location>
</feature>
<keyword evidence="4" id="KW-1185">Reference proteome</keyword>
<dbReference type="Pfam" id="PF01266">
    <property type="entry name" value="DAO"/>
    <property type="match status" value="1"/>
</dbReference>
<name>A0A286GMM5_9PROT</name>
<accession>A0A286GMM5</accession>
<evidence type="ECO:0000256" key="1">
    <source>
        <dbReference type="ARBA" id="ARBA00023002"/>
    </source>
</evidence>
<reference evidence="3 4" key="1">
    <citation type="submission" date="2017-09" db="EMBL/GenBank/DDBJ databases">
        <authorList>
            <person name="Ehlers B."/>
            <person name="Leendertz F.H."/>
        </authorList>
    </citation>
    <scope>NUCLEOTIDE SEQUENCE [LARGE SCALE GENOMIC DNA]</scope>
    <source>
        <strain evidence="3 4">USBA 140</strain>
    </source>
</reference>
<protein>
    <submittedName>
        <fullName evidence="3">Glycine/D-amino acid oxidase</fullName>
    </submittedName>
</protein>
<dbReference type="AlphaFoldDB" id="A0A286GMM5"/>
<dbReference type="GO" id="GO:0005737">
    <property type="term" value="C:cytoplasm"/>
    <property type="evidence" value="ECO:0007669"/>
    <property type="project" value="TreeGrafter"/>
</dbReference>
<proteinExistence type="predicted"/>
<dbReference type="Gene3D" id="3.50.50.60">
    <property type="entry name" value="FAD/NAD(P)-binding domain"/>
    <property type="match status" value="1"/>
</dbReference>
<dbReference type="PANTHER" id="PTHR13847:SF281">
    <property type="entry name" value="FAD DEPENDENT OXIDOREDUCTASE DOMAIN-CONTAINING PROTEIN"/>
    <property type="match status" value="1"/>
</dbReference>
<gene>
    <name evidence="3" type="ORF">SAMN05421508_106100</name>
</gene>
<dbReference type="RefSeq" id="WP_217992055.1">
    <property type="nucleotide sequence ID" value="NZ_OCNJ01000006.1"/>
</dbReference>
<keyword evidence="1" id="KW-0560">Oxidoreductase</keyword>
<dbReference type="EMBL" id="OCNJ01000006">
    <property type="protein sequence ID" value="SOD96801.1"/>
    <property type="molecule type" value="Genomic_DNA"/>
</dbReference>
<dbReference type="Proteomes" id="UP000219621">
    <property type="component" value="Unassembled WGS sequence"/>
</dbReference>
<dbReference type="SUPFAM" id="SSF51905">
    <property type="entry name" value="FAD/NAD(P)-binding domain"/>
    <property type="match status" value="1"/>
</dbReference>
<evidence type="ECO:0000313" key="4">
    <source>
        <dbReference type="Proteomes" id="UP000219621"/>
    </source>
</evidence>
<evidence type="ECO:0000313" key="3">
    <source>
        <dbReference type="EMBL" id="SOD96801.1"/>
    </source>
</evidence>
<dbReference type="InterPro" id="IPR036188">
    <property type="entry name" value="FAD/NAD-bd_sf"/>
</dbReference>
<evidence type="ECO:0000259" key="2">
    <source>
        <dbReference type="Pfam" id="PF01266"/>
    </source>
</evidence>
<organism evidence="3 4">
    <name type="scientific">Caenispirillum bisanense</name>
    <dbReference type="NCBI Taxonomy" id="414052"/>
    <lineage>
        <taxon>Bacteria</taxon>
        <taxon>Pseudomonadati</taxon>
        <taxon>Pseudomonadota</taxon>
        <taxon>Alphaproteobacteria</taxon>
        <taxon>Rhodospirillales</taxon>
        <taxon>Novispirillaceae</taxon>
        <taxon>Caenispirillum</taxon>
    </lineage>
</organism>
<dbReference type="InterPro" id="IPR006076">
    <property type="entry name" value="FAD-dep_OxRdtase"/>
</dbReference>